<dbReference type="EMBL" id="AWUE01012197">
    <property type="protein sequence ID" value="OMP09796.1"/>
    <property type="molecule type" value="Genomic_DNA"/>
</dbReference>
<sequence>MSERLCIVYQRVTFFLCFEVSVVFFGREPGVWIGYPVPQRDGEREVVNGRDESERGFGEVFVKDRIRRVSWQRR</sequence>
<organism evidence="1 2">
    <name type="scientific">Corchorus olitorius</name>
    <dbReference type="NCBI Taxonomy" id="93759"/>
    <lineage>
        <taxon>Eukaryota</taxon>
        <taxon>Viridiplantae</taxon>
        <taxon>Streptophyta</taxon>
        <taxon>Embryophyta</taxon>
        <taxon>Tracheophyta</taxon>
        <taxon>Spermatophyta</taxon>
        <taxon>Magnoliopsida</taxon>
        <taxon>eudicotyledons</taxon>
        <taxon>Gunneridae</taxon>
        <taxon>Pentapetalae</taxon>
        <taxon>rosids</taxon>
        <taxon>malvids</taxon>
        <taxon>Malvales</taxon>
        <taxon>Malvaceae</taxon>
        <taxon>Grewioideae</taxon>
        <taxon>Apeibeae</taxon>
        <taxon>Corchorus</taxon>
    </lineage>
</organism>
<dbReference type="Proteomes" id="UP000187203">
    <property type="component" value="Unassembled WGS sequence"/>
</dbReference>
<reference evidence="2" key="1">
    <citation type="submission" date="2013-09" db="EMBL/GenBank/DDBJ databases">
        <title>Corchorus olitorius genome sequencing.</title>
        <authorList>
            <person name="Alam M."/>
            <person name="Haque M.S."/>
            <person name="Islam M.S."/>
            <person name="Emdad E.M."/>
            <person name="Islam M.M."/>
            <person name="Ahmed B."/>
            <person name="Halim A."/>
            <person name="Hossen Q.M.M."/>
            <person name="Hossain M.Z."/>
            <person name="Ahmed R."/>
            <person name="Khan M.M."/>
            <person name="Islam R."/>
            <person name="Rashid M.M."/>
            <person name="Khan S.A."/>
            <person name="Rahman M.S."/>
            <person name="Alam M."/>
            <person name="Yahiya A.S."/>
            <person name="Khan M.S."/>
            <person name="Azam M.S."/>
            <person name="Haque T."/>
            <person name="Lashkar M.Z.H."/>
            <person name="Akhand A.I."/>
            <person name="Morshed G."/>
            <person name="Roy S."/>
            <person name="Uddin K.S."/>
            <person name="Rabeya T."/>
            <person name="Hossain A.S."/>
            <person name="Chowdhury A."/>
            <person name="Snigdha A.R."/>
            <person name="Mortoza M.S."/>
            <person name="Matin S.A."/>
            <person name="Hoque S.M.E."/>
            <person name="Islam M.K."/>
            <person name="Roy D.K."/>
            <person name="Haider R."/>
            <person name="Moosa M.M."/>
            <person name="Elias S.M."/>
            <person name="Hasan A.M."/>
            <person name="Jahan S."/>
            <person name="Shafiuddin M."/>
            <person name="Mahmood N."/>
            <person name="Shommy N.S."/>
        </authorList>
    </citation>
    <scope>NUCLEOTIDE SEQUENCE [LARGE SCALE GENOMIC DNA]</scope>
    <source>
        <strain evidence="2">cv. O-4</strain>
    </source>
</reference>
<keyword evidence="2" id="KW-1185">Reference proteome</keyword>
<evidence type="ECO:0000313" key="2">
    <source>
        <dbReference type="Proteomes" id="UP000187203"/>
    </source>
</evidence>
<name>A0A1R3KRT2_9ROSI</name>
<proteinExistence type="predicted"/>
<evidence type="ECO:0000313" key="1">
    <source>
        <dbReference type="EMBL" id="OMP09796.1"/>
    </source>
</evidence>
<accession>A0A1R3KRT2</accession>
<comment type="caution">
    <text evidence="1">The sequence shown here is derived from an EMBL/GenBank/DDBJ whole genome shotgun (WGS) entry which is preliminary data.</text>
</comment>
<gene>
    <name evidence="1" type="ORF">COLO4_05125</name>
</gene>
<protein>
    <submittedName>
        <fullName evidence="1">Uncharacterized protein</fullName>
    </submittedName>
</protein>
<dbReference type="AlphaFoldDB" id="A0A1R3KRT2"/>